<keyword evidence="5 13" id="KW-0812">Transmembrane</keyword>
<accession>A0A4R9B9J8</accession>
<keyword evidence="3" id="KW-0813">Transport</keyword>
<dbReference type="InterPro" id="IPR036412">
    <property type="entry name" value="HAD-like_sf"/>
</dbReference>
<keyword evidence="12 13" id="KW-0472">Membrane</keyword>
<dbReference type="GO" id="GO:0005886">
    <property type="term" value="C:plasma membrane"/>
    <property type="evidence" value="ECO:0007669"/>
    <property type="project" value="UniProtKB-SubCell"/>
</dbReference>
<evidence type="ECO:0000256" key="14">
    <source>
        <dbReference type="SAM" id="MobiDB-lite"/>
    </source>
</evidence>
<feature type="transmembrane region" description="Helical" evidence="13">
    <location>
        <begin position="240"/>
        <end position="258"/>
    </location>
</feature>
<evidence type="ECO:0000256" key="13">
    <source>
        <dbReference type="RuleBase" id="RU362081"/>
    </source>
</evidence>
<dbReference type="Gene3D" id="3.40.1110.10">
    <property type="entry name" value="Calcium-transporting ATPase, cytoplasmic domain N"/>
    <property type="match status" value="1"/>
</dbReference>
<evidence type="ECO:0000256" key="12">
    <source>
        <dbReference type="ARBA" id="ARBA00023136"/>
    </source>
</evidence>
<dbReference type="SUPFAM" id="SSF81665">
    <property type="entry name" value="Calcium ATPase, transmembrane domain M"/>
    <property type="match status" value="1"/>
</dbReference>
<dbReference type="NCBIfam" id="TIGR01512">
    <property type="entry name" value="ATPase-IB2_Cd"/>
    <property type="match status" value="1"/>
</dbReference>
<evidence type="ECO:0000256" key="10">
    <source>
        <dbReference type="ARBA" id="ARBA00022989"/>
    </source>
</evidence>
<dbReference type="InterPro" id="IPR023214">
    <property type="entry name" value="HAD_sf"/>
</dbReference>
<dbReference type="PROSITE" id="PS00154">
    <property type="entry name" value="ATPASE_E1_E2"/>
    <property type="match status" value="1"/>
</dbReference>
<dbReference type="FunFam" id="2.70.150.10:FF:000002">
    <property type="entry name" value="Copper-transporting ATPase 1, putative"/>
    <property type="match status" value="1"/>
</dbReference>
<feature type="transmembrane region" description="Helical" evidence="13">
    <location>
        <begin position="94"/>
        <end position="111"/>
    </location>
</feature>
<dbReference type="NCBIfam" id="TIGR01525">
    <property type="entry name" value="ATPase-IB_hvy"/>
    <property type="match status" value="1"/>
</dbReference>
<dbReference type="AlphaFoldDB" id="A0A4R9B9J8"/>
<dbReference type="InterPro" id="IPR001757">
    <property type="entry name" value="P_typ_ATPase"/>
</dbReference>
<dbReference type="RefSeq" id="WP_134523223.1">
    <property type="nucleotide sequence ID" value="NZ_SOHH01000061.1"/>
</dbReference>
<feature type="region of interest" description="Disordered" evidence="14">
    <location>
        <begin position="166"/>
        <end position="187"/>
    </location>
</feature>
<dbReference type="InterPro" id="IPR018303">
    <property type="entry name" value="ATPase_P-typ_P_site"/>
</dbReference>
<proteinExistence type="inferred from homology"/>
<dbReference type="SUPFAM" id="SSF81653">
    <property type="entry name" value="Calcium ATPase, transduction domain A"/>
    <property type="match status" value="1"/>
</dbReference>
<dbReference type="SFLD" id="SFLDG00002">
    <property type="entry name" value="C1.7:_P-type_atpase_like"/>
    <property type="match status" value="1"/>
</dbReference>
<dbReference type="Proteomes" id="UP000298313">
    <property type="component" value="Unassembled WGS sequence"/>
</dbReference>
<dbReference type="InterPro" id="IPR059000">
    <property type="entry name" value="ATPase_P-type_domA"/>
</dbReference>
<dbReference type="InterPro" id="IPR023298">
    <property type="entry name" value="ATPase_P-typ_TM_dom_sf"/>
</dbReference>
<feature type="transmembrane region" description="Helical" evidence="13">
    <location>
        <begin position="264"/>
        <end position="289"/>
    </location>
</feature>
<feature type="transmembrane region" description="Helical" evidence="13">
    <location>
        <begin position="44"/>
        <end position="62"/>
    </location>
</feature>
<dbReference type="OrthoDB" id="7059309at2"/>
<dbReference type="PRINTS" id="PR00120">
    <property type="entry name" value="HATPASE"/>
</dbReference>
<keyword evidence="9" id="KW-1278">Translocase</keyword>
<feature type="transmembrane region" description="Helical" evidence="13">
    <location>
        <begin position="20"/>
        <end position="38"/>
    </location>
</feature>
<keyword evidence="11" id="KW-0406">Ion transport</keyword>
<comment type="similarity">
    <text evidence="2 13">Belongs to the cation transport ATPase (P-type) (TC 3.A.3) family. Type IB subfamily.</text>
</comment>
<comment type="subcellular location">
    <subcellularLocation>
        <location evidence="1">Cell membrane</location>
        <topology evidence="1">Multi-pass membrane protein</topology>
    </subcellularLocation>
</comment>
<dbReference type="PROSITE" id="PS01229">
    <property type="entry name" value="COF_2"/>
    <property type="match status" value="1"/>
</dbReference>
<keyword evidence="17" id="KW-1185">Reference proteome</keyword>
<feature type="transmembrane region" description="Helical" evidence="13">
    <location>
        <begin position="571"/>
        <end position="591"/>
    </location>
</feature>
<dbReference type="InterPro" id="IPR008250">
    <property type="entry name" value="ATPase_P-typ_transduc_dom_A_sf"/>
</dbReference>
<dbReference type="Gene3D" id="3.40.50.1000">
    <property type="entry name" value="HAD superfamily/HAD-like"/>
    <property type="match status" value="1"/>
</dbReference>
<evidence type="ECO:0000256" key="5">
    <source>
        <dbReference type="ARBA" id="ARBA00022692"/>
    </source>
</evidence>
<dbReference type="InterPro" id="IPR023299">
    <property type="entry name" value="ATPase_P-typ_cyto_dom_N"/>
</dbReference>
<dbReference type="SUPFAM" id="SSF56784">
    <property type="entry name" value="HAD-like"/>
    <property type="match status" value="1"/>
</dbReference>
<feature type="transmembrane region" description="Helical" evidence="13">
    <location>
        <begin position="71"/>
        <end position="88"/>
    </location>
</feature>
<dbReference type="EC" id="3.6.3.3" evidence="16"/>
<evidence type="ECO:0000256" key="8">
    <source>
        <dbReference type="ARBA" id="ARBA00022840"/>
    </source>
</evidence>
<evidence type="ECO:0000256" key="1">
    <source>
        <dbReference type="ARBA" id="ARBA00004651"/>
    </source>
</evidence>
<dbReference type="InterPro" id="IPR044492">
    <property type="entry name" value="P_typ_ATPase_HD_dom"/>
</dbReference>
<dbReference type="Pfam" id="PF00702">
    <property type="entry name" value="Hydrolase"/>
    <property type="match status" value="1"/>
</dbReference>
<dbReference type="GO" id="GO:0005524">
    <property type="term" value="F:ATP binding"/>
    <property type="evidence" value="ECO:0007669"/>
    <property type="project" value="UniProtKB-UniRule"/>
</dbReference>
<keyword evidence="4 13" id="KW-1003">Cell membrane</keyword>
<name>A0A4R9B9J8_9MICO</name>
<evidence type="ECO:0000256" key="2">
    <source>
        <dbReference type="ARBA" id="ARBA00006024"/>
    </source>
</evidence>
<dbReference type="Gene3D" id="2.70.150.10">
    <property type="entry name" value="Calcium-transporting ATPase, cytoplasmic transduction domain A"/>
    <property type="match status" value="1"/>
</dbReference>
<keyword evidence="7 13" id="KW-0547">Nucleotide-binding</keyword>
<evidence type="ECO:0000256" key="4">
    <source>
        <dbReference type="ARBA" id="ARBA00022475"/>
    </source>
</evidence>
<sequence length="624" mass="66239">MNARQSPASTLPSLMTRQRWIEVARIVFTGIISVLFWQQLVPVAVLWGAVAIGLYPLAKTGLIELIRIRKIGTEIFVTVATLVAVLGGEPLAGVVLMTIILIAEFIAELNTDRARASIKALIGSVPDTAILRDKDGDRSVAVAELKIGDVVLVRAGEKIPVDGRVDGGSAAVDESPITGESIPKDKEDGDHVFAGTILESGALDIRTEQLGNDTTFARIIALVEEAEESQAPVQKLADKVAAWLIPIVFVFLIVIFLITGDVRLIVTLLIFTSPAELGLATPLVIIAAISRAARNGVLVKGGIFLESLAKVDTIVFDKTGTLTENTPRVTQIELHDTTLSEQDVLALAASADRRSAHPLAKAIVDAASQRGIAIFEPTTYDQIRARGVKAEINNRHVLVGNPALLLENNVAVDREEKFPGETPIHIAVDGKLAGIIYVADAVRAEARETIAQLKATGVKRIIMLTGDNKATGKAIADQLGIDEVHAELLPEDKVSIIDRLKKEGSRVAMVGDGINDAPALARADVGIAMGGSGSQAALEAADVALMSDDLHKIVVARSIARRAYRTIQENLFVGVGVVHVLGITAALLGLIGPIQAALLHLGPDILVFVNSIKLLHVKIPNASK</sequence>
<evidence type="ECO:0000313" key="16">
    <source>
        <dbReference type="EMBL" id="TFD78202.1"/>
    </source>
</evidence>
<feature type="domain" description="P-type ATPase A" evidence="15">
    <location>
        <begin position="128"/>
        <end position="224"/>
    </location>
</feature>
<dbReference type="PANTHER" id="PTHR48085">
    <property type="entry name" value="CADMIUM/ZINC-TRANSPORTING ATPASE HMA2-RELATED"/>
    <property type="match status" value="1"/>
</dbReference>
<keyword evidence="6 13" id="KW-0479">Metal-binding</keyword>
<dbReference type="FunFam" id="3.40.50.1000:FF:000020">
    <property type="entry name" value="Probable cation-transporting P-type ATPase"/>
    <property type="match status" value="1"/>
</dbReference>
<dbReference type="InterPro" id="IPR051014">
    <property type="entry name" value="Cation_Transport_ATPase_IB"/>
</dbReference>
<dbReference type="GO" id="GO:0016887">
    <property type="term" value="F:ATP hydrolysis activity"/>
    <property type="evidence" value="ECO:0007669"/>
    <property type="project" value="InterPro"/>
</dbReference>
<dbReference type="InterPro" id="IPR027256">
    <property type="entry name" value="P-typ_ATPase_IB"/>
</dbReference>
<keyword evidence="10 13" id="KW-1133">Transmembrane helix</keyword>
<evidence type="ECO:0000256" key="9">
    <source>
        <dbReference type="ARBA" id="ARBA00022967"/>
    </source>
</evidence>
<evidence type="ECO:0000256" key="6">
    <source>
        <dbReference type="ARBA" id="ARBA00022723"/>
    </source>
</evidence>
<dbReference type="Pfam" id="PF00122">
    <property type="entry name" value="E1-E2_ATPase"/>
    <property type="match status" value="1"/>
</dbReference>
<evidence type="ECO:0000256" key="3">
    <source>
        <dbReference type="ARBA" id="ARBA00022448"/>
    </source>
</evidence>
<organism evidence="16 17">
    <name type="scientific">Cryobacterium fucosi</name>
    <dbReference type="NCBI Taxonomy" id="1259157"/>
    <lineage>
        <taxon>Bacteria</taxon>
        <taxon>Bacillati</taxon>
        <taxon>Actinomycetota</taxon>
        <taxon>Actinomycetes</taxon>
        <taxon>Micrococcales</taxon>
        <taxon>Microbacteriaceae</taxon>
        <taxon>Cryobacterium</taxon>
    </lineage>
</organism>
<keyword evidence="16" id="KW-0378">Hydrolase</keyword>
<dbReference type="EMBL" id="SOHH01000061">
    <property type="protein sequence ID" value="TFD78202.1"/>
    <property type="molecule type" value="Genomic_DNA"/>
</dbReference>
<dbReference type="GO" id="GO:0046872">
    <property type="term" value="F:metal ion binding"/>
    <property type="evidence" value="ECO:0007669"/>
    <property type="project" value="UniProtKB-KW"/>
</dbReference>
<dbReference type="PRINTS" id="PR00119">
    <property type="entry name" value="CATATPASE"/>
</dbReference>
<evidence type="ECO:0000259" key="15">
    <source>
        <dbReference type="Pfam" id="PF00122"/>
    </source>
</evidence>
<dbReference type="SFLD" id="SFLDF00027">
    <property type="entry name" value="p-type_atpase"/>
    <property type="match status" value="1"/>
</dbReference>
<evidence type="ECO:0000313" key="17">
    <source>
        <dbReference type="Proteomes" id="UP000298313"/>
    </source>
</evidence>
<evidence type="ECO:0000256" key="7">
    <source>
        <dbReference type="ARBA" id="ARBA00022741"/>
    </source>
</evidence>
<gene>
    <name evidence="16" type="primary">cadA</name>
    <name evidence="16" type="ORF">E3T48_07080</name>
</gene>
<keyword evidence="8 13" id="KW-0067">ATP-binding</keyword>
<dbReference type="PANTHER" id="PTHR48085:SF5">
    <property type="entry name" value="CADMIUM_ZINC-TRANSPORTING ATPASE HMA4-RELATED"/>
    <property type="match status" value="1"/>
</dbReference>
<dbReference type="NCBIfam" id="TIGR01511">
    <property type="entry name" value="ATPase-IB1_Cu"/>
    <property type="match status" value="1"/>
</dbReference>
<dbReference type="GO" id="GO:0019829">
    <property type="term" value="F:ATPase-coupled monoatomic cation transmembrane transporter activity"/>
    <property type="evidence" value="ECO:0007669"/>
    <property type="project" value="InterPro"/>
</dbReference>
<evidence type="ECO:0000256" key="11">
    <source>
        <dbReference type="ARBA" id="ARBA00023065"/>
    </source>
</evidence>
<comment type="caution">
    <text evidence="16">The sequence shown here is derived from an EMBL/GenBank/DDBJ whole genome shotgun (WGS) entry which is preliminary data.</text>
</comment>
<dbReference type="NCBIfam" id="TIGR01494">
    <property type="entry name" value="ATPase_P-type"/>
    <property type="match status" value="1"/>
</dbReference>
<dbReference type="SFLD" id="SFLDS00003">
    <property type="entry name" value="Haloacid_Dehalogenase"/>
    <property type="match status" value="1"/>
</dbReference>
<protein>
    <submittedName>
        <fullName evidence="16">Cadmium-translocating P-type ATPase</fullName>
        <ecNumber evidence="16">3.6.3.3</ecNumber>
    </submittedName>
</protein>
<reference evidence="16 17" key="1">
    <citation type="submission" date="2019-03" db="EMBL/GenBank/DDBJ databases">
        <title>Genomics of glacier-inhabiting Cryobacterium strains.</title>
        <authorList>
            <person name="Liu Q."/>
            <person name="Xin Y.-H."/>
        </authorList>
    </citation>
    <scope>NUCLEOTIDE SEQUENCE [LARGE SCALE GENOMIC DNA]</scope>
    <source>
        <strain evidence="16 17">Hh4</strain>
    </source>
</reference>